<accession>A0ABY6D800</accession>
<protein>
    <submittedName>
        <fullName evidence="1">Uncharacterized protein</fullName>
    </submittedName>
</protein>
<gene>
    <name evidence="1" type="ORF">N7U68_14280</name>
</gene>
<keyword evidence="2" id="KW-1185">Reference proteome</keyword>
<dbReference type="RefSeq" id="WP_263047237.1">
    <property type="nucleotide sequence ID" value="NZ_CP106738.1"/>
</dbReference>
<dbReference type="Proteomes" id="UP001064087">
    <property type="component" value="Chromosome"/>
</dbReference>
<organism evidence="1 2">
    <name type="scientific">Roseovarius pelagicus</name>
    <dbReference type="NCBI Taxonomy" id="2980108"/>
    <lineage>
        <taxon>Bacteria</taxon>
        <taxon>Pseudomonadati</taxon>
        <taxon>Pseudomonadota</taxon>
        <taxon>Alphaproteobacteria</taxon>
        <taxon>Rhodobacterales</taxon>
        <taxon>Roseobacteraceae</taxon>
        <taxon>Roseovarius</taxon>
    </lineage>
</organism>
<dbReference type="EMBL" id="CP106738">
    <property type="protein sequence ID" value="UXX82262.1"/>
    <property type="molecule type" value="Genomic_DNA"/>
</dbReference>
<reference evidence="1" key="1">
    <citation type="submission" date="2022-10" db="EMBL/GenBank/DDBJ databases">
        <title>Roseovarius pelagicus sp. nov., isolated from Arctic seawater.</title>
        <authorList>
            <person name="Hong Y.W."/>
            <person name="Hwang C.Y."/>
        </authorList>
    </citation>
    <scope>NUCLEOTIDE SEQUENCE</scope>
    <source>
        <strain evidence="1">HL-MP18</strain>
    </source>
</reference>
<name>A0ABY6D800_9RHOB</name>
<evidence type="ECO:0000313" key="2">
    <source>
        <dbReference type="Proteomes" id="UP001064087"/>
    </source>
</evidence>
<sequence>MPYTSTPSNVDDATLNRRIRFHDDIQTMEVDFSNFHFGSSAIVNRFYDRLEARIAATDEPQWFFLINLTGTRIDPIAWTPYSRRGRALNLAHSMGSVRYDASDDTRRQIIRAANTDAFDPNLFADRDAALARIAELPSTRRTKVVHDPTYALSDIVRRVHFDEDRQIMNVDFSHFTLNHSRDVDDVYDYLEERIKESGRKWFFLIDMNGCQIMPGACIPYAARGKSLNLAASLGSVRYATGSETEADIRLRAESQGFRPNIRNTRAEALALIDEMRAALT</sequence>
<evidence type="ECO:0000313" key="1">
    <source>
        <dbReference type="EMBL" id="UXX82262.1"/>
    </source>
</evidence>
<proteinExistence type="predicted"/>